<sequence length="566" mass="62289">MAFRPHGRRQQPGMEAIIETVSDRASIAAVDAIAPETEHEPKSARRDRSFGSEPPLLSPSQQQHCQTSHLSALSRKAERRLVWKLDLCILPIFLVVFLVSTLDRISMSNAKAMGLMGDLSLTVQKYNIAYYICFAALVIFGVPSSLLLCRSRRPSWYLGAMTVCWGVANLCAGFVQTYHGLVAVRFVLGIFEAGLQPGVIYITSLYYTRREYQTRLSLLFCGHVAASAFGPLMAYAIGKGIAGAQTVSPKNSTTDVVSSIAPNGFKGWRWVFIVEGSVTAAIGLVACFLVVDEPNRCRYLSAEERRLVQQRVAEDRGSGSAVGSGSTVDTFTMDRLDRRAVLRSLADYKIWLGALVAVGTGTTAYSTSMFMPSILHDFGYKARDVKIHTLPVYAVAAVFMVAVSWLADRLRLRYALIMAATIVATIGYCMLLDETWMNREAKYGASFLISIGGYAALPLAYGWLVENLAGRWKRAFGVGVQSALGNMAGVVASTIYRREESPTYVTGYGVALGFLWIGAAAATALAYFMWVENRRRQLGQRAYRLDRRPEDVANLGDDHPGFRYNI</sequence>
<feature type="transmembrane region" description="Helical" evidence="7">
    <location>
        <begin position="156"/>
        <end position="176"/>
    </location>
</feature>
<dbReference type="InterPro" id="IPR011701">
    <property type="entry name" value="MFS"/>
</dbReference>
<evidence type="ECO:0000313" key="9">
    <source>
        <dbReference type="EMBL" id="KJR89169.1"/>
    </source>
</evidence>
<reference evidence="9 10" key="2">
    <citation type="journal article" date="2015" name="Eukaryot. Cell">
        <title>Asexual propagation of a virulent clone complex in a human and feline outbreak of sporotrichosis.</title>
        <authorList>
            <person name="Teixeira Mde M."/>
            <person name="Rodrigues A.M."/>
            <person name="Tsui C.K."/>
            <person name="de Almeida L.G."/>
            <person name="Van Diepeningen A.D."/>
            <person name="van den Ende B.G."/>
            <person name="Fernandes G.F."/>
            <person name="Kano R."/>
            <person name="Hamelin R.C."/>
            <person name="Lopes-Bezerra L.M."/>
            <person name="Vasconcelos A.T."/>
            <person name="de Hoog S."/>
            <person name="de Camargo Z.P."/>
            <person name="Felipe M.S."/>
        </authorList>
    </citation>
    <scope>NUCLEOTIDE SEQUENCE [LARGE SCALE GENOMIC DNA]</scope>
    <source>
        <strain evidence="9 10">1099-18</strain>
    </source>
</reference>
<keyword evidence="3 7" id="KW-0812">Transmembrane</keyword>
<feature type="transmembrane region" description="Helical" evidence="7">
    <location>
        <begin position="443"/>
        <end position="464"/>
    </location>
</feature>
<feature type="transmembrane region" description="Helical" evidence="7">
    <location>
        <begin position="216"/>
        <end position="237"/>
    </location>
</feature>
<dbReference type="PANTHER" id="PTHR43791">
    <property type="entry name" value="PERMEASE-RELATED"/>
    <property type="match status" value="1"/>
</dbReference>
<dbReference type="GeneID" id="27668127"/>
<feature type="transmembrane region" description="Helical" evidence="7">
    <location>
        <begin position="270"/>
        <end position="291"/>
    </location>
</feature>
<evidence type="ECO:0000313" key="10">
    <source>
        <dbReference type="Proteomes" id="UP000033710"/>
    </source>
</evidence>
<evidence type="ECO:0000256" key="6">
    <source>
        <dbReference type="SAM" id="MobiDB-lite"/>
    </source>
</evidence>
<dbReference type="RefSeq" id="XP_016591845.1">
    <property type="nucleotide sequence ID" value="XM_016732850.1"/>
</dbReference>
<dbReference type="AlphaFoldDB" id="A0A0F2MJC9"/>
<dbReference type="InterPro" id="IPR036259">
    <property type="entry name" value="MFS_trans_sf"/>
</dbReference>
<evidence type="ECO:0000259" key="8">
    <source>
        <dbReference type="PROSITE" id="PS50850"/>
    </source>
</evidence>
<dbReference type="VEuPathDB" id="FungiDB:SPSK_06143"/>
<dbReference type="PROSITE" id="PS50850">
    <property type="entry name" value="MFS"/>
    <property type="match status" value="1"/>
</dbReference>
<feature type="transmembrane region" description="Helical" evidence="7">
    <location>
        <begin position="476"/>
        <end position="496"/>
    </location>
</feature>
<dbReference type="GO" id="GO:0016020">
    <property type="term" value="C:membrane"/>
    <property type="evidence" value="ECO:0007669"/>
    <property type="project" value="UniProtKB-SubCell"/>
</dbReference>
<feature type="transmembrane region" description="Helical" evidence="7">
    <location>
        <begin position="128"/>
        <end position="149"/>
    </location>
</feature>
<keyword evidence="2" id="KW-0813">Transport</keyword>
<name>A0A0F2MJC9_SPOSC</name>
<dbReference type="PANTHER" id="PTHR43791:SF52">
    <property type="entry name" value="TRANSPORTER, PUTATIVE (AFU_ORTHOLOGUE AFUA_1G11820)-RELATED"/>
    <property type="match status" value="1"/>
</dbReference>
<gene>
    <name evidence="9" type="ORF">SPSK_06143</name>
</gene>
<dbReference type="InterPro" id="IPR020846">
    <property type="entry name" value="MFS_dom"/>
</dbReference>
<feature type="transmembrane region" description="Helical" evidence="7">
    <location>
        <begin position="390"/>
        <end position="407"/>
    </location>
</feature>
<feature type="transmembrane region" description="Helical" evidence="7">
    <location>
        <begin position="182"/>
        <end position="204"/>
    </location>
</feature>
<evidence type="ECO:0000256" key="2">
    <source>
        <dbReference type="ARBA" id="ARBA00022448"/>
    </source>
</evidence>
<evidence type="ECO:0000256" key="3">
    <source>
        <dbReference type="ARBA" id="ARBA00022692"/>
    </source>
</evidence>
<organism evidence="9 10">
    <name type="scientific">Sporothrix schenckii 1099-18</name>
    <dbReference type="NCBI Taxonomy" id="1397361"/>
    <lineage>
        <taxon>Eukaryota</taxon>
        <taxon>Fungi</taxon>
        <taxon>Dikarya</taxon>
        <taxon>Ascomycota</taxon>
        <taxon>Pezizomycotina</taxon>
        <taxon>Sordariomycetes</taxon>
        <taxon>Sordariomycetidae</taxon>
        <taxon>Ophiostomatales</taxon>
        <taxon>Ophiostomataceae</taxon>
        <taxon>Sporothrix</taxon>
    </lineage>
</organism>
<feature type="transmembrane region" description="Helical" evidence="7">
    <location>
        <begin position="348"/>
        <end position="370"/>
    </location>
</feature>
<evidence type="ECO:0000256" key="4">
    <source>
        <dbReference type="ARBA" id="ARBA00022989"/>
    </source>
</evidence>
<dbReference type="Gene3D" id="1.20.1250.20">
    <property type="entry name" value="MFS general substrate transporter like domains"/>
    <property type="match status" value="2"/>
</dbReference>
<evidence type="ECO:0000256" key="5">
    <source>
        <dbReference type="ARBA" id="ARBA00023136"/>
    </source>
</evidence>
<dbReference type="FunFam" id="1.20.1250.20:FF:000013">
    <property type="entry name" value="MFS general substrate transporter"/>
    <property type="match status" value="1"/>
</dbReference>
<comment type="subcellular location">
    <subcellularLocation>
        <location evidence="1">Membrane</location>
        <topology evidence="1">Multi-pass membrane protein</topology>
    </subcellularLocation>
</comment>
<protein>
    <submittedName>
        <fullName evidence="9">MFS transporter</fullName>
    </submittedName>
</protein>
<reference evidence="9 10" key="1">
    <citation type="journal article" date="2014" name="BMC Genomics">
        <title>Comparative genomics of the major fungal agents of human and animal Sporotrichosis: Sporothrix schenckii and Sporothrix brasiliensis.</title>
        <authorList>
            <person name="Teixeira M.M."/>
            <person name="de Almeida L.G."/>
            <person name="Kubitschek-Barreira P."/>
            <person name="Alves F.L."/>
            <person name="Kioshima E.S."/>
            <person name="Abadio A.K."/>
            <person name="Fernandes L."/>
            <person name="Derengowski L.S."/>
            <person name="Ferreira K.S."/>
            <person name="Souza R.C."/>
            <person name="Ruiz J.C."/>
            <person name="de Andrade N.C."/>
            <person name="Paes H.C."/>
            <person name="Nicola A.M."/>
            <person name="Albuquerque P."/>
            <person name="Gerber A.L."/>
            <person name="Martins V.P."/>
            <person name="Peconick L.D."/>
            <person name="Neto A.V."/>
            <person name="Chaucanez C.B."/>
            <person name="Silva P.A."/>
            <person name="Cunha O.L."/>
            <person name="de Oliveira F.F."/>
            <person name="dos Santos T.C."/>
            <person name="Barros A.L."/>
            <person name="Soares M.A."/>
            <person name="de Oliveira L.M."/>
            <person name="Marini M.M."/>
            <person name="Villalobos-Duno H."/>
            <person name="Cunha M.M."/>
            <person name="de Hoog S."/>
            <person name="da Silveira J.F."/>
            <person name="Henrissat B."/>
            <person name="Nino-Vega G.A."/>
            <person name="Cisalpino P.S."/>
            <person name="Mora-Montes H.M."/>
            <person name="Almeida S.R."/>
            <person name="Stajich J.E."/>
            <person name="Lopes-Bezerra L.M."/>
            <person name="Vasconcelos A.T."/>
            <person name="Felipe M.S."/>
        </authorList>
    </citation>
    <scope>NUCLEOTIDE SEQUENCE [LARGE SCALE GENOMIC DNA]</scope>
    <source>
        <strain evidence="9 10">1099-18</strain>
    </source>
</reference>
<dbReference type="GO" id="GO:0022857">
    <property type="term" value="F:transmembrane transporter activity"/>
    <property type="evidence" value="ECO:0007669"/>
    <property type="project" value="InterPro"/>
</dbReference>
<dbReference type="SUPFAM" id="SSF103473">
    <property type="entry name" value="MFS general substrate transporter"/>
    <property type="match status" value="1"/>
</dbReference>
<feature type="transmembrane region" description="Helical" evidence="7">
    <location>
        <begin position="414"/>
        <end position="431"/>
    </location>
</feature>
<evidence type="ECO:0000256" key="7">
    <source>
        <dbReference type="SAM" id="Phobius"/>
    </source>
</evidence>
<dbReference type="Pfam" id="PF07690">
    <property type="entry name" value="MFS_1"/>
    <property type="match status" value="1"/>
</dbReference>
<evidence type="ECO:0000256" key="1">
    <source>
        <dbReference type="ARBA" id="ARBA00004141"/>
    </source>
</evidence>
<proteinExistence type="predicted"/>
<feature type="transmembrane region" description="Helical" evidence="7">
    <location>
        <begin position="81"/>
        <end position="102"/>
    </location>
</feature>
<feature type="compositionally biased region" description="Basic and acidic residues" evidence="6">
    <location>
        <begin position="36"/>
        <end position="50"/>
    </location>
</feature>
<feature type="transmembrane region" description="Helical" evidence="7">
    <location>
        <begin position="508"/>
        <end position="531"/>
    </location>
</feature>
<feature type="region of interest" description="Disordered" evidence="6">
    <location>
        <begin position="32"/>
        <end position="64"/>
    </location>
</feature>
<keyword evidence="5 7" id="KW-0472">Membrane</keyword>
<dbReference type="KEGG" id="ssck:SPSK_06143"/>
<comment type="caution">
    <text evidence="9">The sequence shown here is derived from an EMBL/GenBank/DDBJ whole genome shotgun (WGS) entry which is preliminary data.</text>
</comment>
<dbReference type="EMBL" id="AXCR01000001">
    <property type="protein sequence ID" value="KJR89169.1"/>
    <property type="molecule type" value="Genomic_DNA"/>
</dbReference>
<dbReference type="OrthoDB" id="19923at2759"/>
<accession>A0A0F2MJC9</accession>
<keyword evidence="4 7" id="KW-1133">Transmembrane helix</keyword>
<feature type="domain" description="Major facilitator superfamily (MFS) profile" evidence="8">
    <location>
        <begin position="89"/>
        <end position="536"/>
    </location>
</feature>
<dbReference type="Proteomes" id="UP000033710">
    <property type="component" value="Unassembled WGS sequence"/>
</dbReference>